<organism evidence="10 11">
    <name type="scientific">Micromonospora zhanjiangensis</name>
    <dbReference type="NCBI Taxonomy" id="1522057"/>
    <lineage>
        <taxon>Bacteria</taxon>
        <taxon>Bacillati</taxon>
        <taxon>Actinomycetota</taxon>
        <taxon>Actinomycetes</taxon>
        <taxon>Micromonosporales</taxon>
        <taxon>Micromonosporaceae</taxon>
        <taxon>Micromonospora</taxon>
    </lineage>
</organism>
<dbReference type="PANTHER" id="PTHR42700:SF1">
    <property type="entry name" value="SULFATE ADENYLYLTRANSFERASE"/>
    <property type="match status" value="1"/>
</dbReference>
<reference evidence="11" key="1">
    <citation type="journal article" date="2019" name="Int. J. Syst. Evol. Microbiol.">
        <title>The Global Catalogue of Microorganisms (GCM) 10K type strain sequencing project: providing services to taxonomists for standard genome sequencing and annotation.</title>
        <authorList>
            <consortium name="The Broad Institute Genomics Platform"/>
            <consortium name="The Broad Institute Genome Sequencing Center for Infectious Disease"/>
            <person name="Wu L."/>
            <person name="Ma J."/>
        </authorList>
    </citation>
    <scope>NUCLEOTIDE SEQUENCE [LARGE SCALE GENOMIC DNA]</scope>
    <source>
        <strain evidence="11">2902at01</strain>
    </source>
</reference>
<feature type="binding site" evidence="6">
    <location>
        <begin position="334"/>
        <end position="341"/>
    </location>
    <ligand>
        <name>ATP</name>
        <dbReference type="ChEBI" id="CHEBI:30616"/>
    </ligand>
</feature>
<protein>
    <recommendedName>
        <fullName evidence="2 6">Adenylyl-sulfate kinase</fullName>
        <ecNumber evidence="2 6">2.7.1.25</ecNumber>
    </recommendedName>
    <alternativeName>
        <fullName evidence="6">APS kinase</fullName>
    </alternativeName>
    <alternativeName>
        <fullName evidence="6">ATP adenosine-5'-phosphosulfate 3'-phosphotransferase</fullName>
    </alternativeName>
    <alternativeName>
        <fullName evidence="6">Adenosine-5'-phosphosulfate kinase</fullName>
    </alternativeName>
</protein>
<keyword evidence="5 6" id="KW-0067">ATP-binding</keyword>
<dbReference type="HAMAP" id="MF_00065">
    <property type="entry name" value="Adenylyl_sulf_kinase"/>
    <property type="match status" value="1"/>
</dbReference>
<dbReference type="Gene3D" id="3.10.400.10">
    <property type="entry name" value="Sulfate adenylyltransferase"/>
    <property type="match status" value="1"/>
</dbReference>
<proteinExistence type="inferred from homology"/>
<evidence type="ECO:0000259" key="9">
    <source>
        <dbReference type="Pfam" id="PF14306"/>
    </source>
</evidence>
<dbReference type="RefSeq" id="WP_377549427.1">
    <property type="nucleotide sequence ID" value="NZ_JBHSBN010000018.1"/>
</dbReference>
<evidence type="ECO:0000256" key="5">
    <source>
        <dbReference type="ARBA" id="ARBA00022840"/>
    </source>
</evidence>
<keyword evidence="6" id="KW-0597">Phosphoprotein</keyword>
<evidence type="ECO:0000256" key="3">
    <source>
        <dbReference type="ARBA" id="ARBA00022679"/>
    </source>
</evidence>
<dbReference type="Proteomes" id="UP001595868">
    <property type="component" value="Unassembled WGS sequence"/>
</dbReference>
<gene>
    <name evidence="6 10" type="primary">cysC</name>
    <name evidence="10" type="ORF">ACFOX0_22820</name>
</gene>
<dbReference type="Gene3D" id="3.40.50.620">
    <property type="entry name" value="HUPs"/>
    <property type="match status" value="2"/>
</dbReference>
<dbReference type="InterPro" id="IPR027417">
    <property type="entry name" value="P-loop_NTPase"/>
</dbReference>
<dbReference type="Gene3D" id="3.40.50.300">
    <property type="entry name" value="P-loop containing nucleotide triphosphate hydrolases"/>
    <property type="match status" value="1"/>
</dbReference>
<dbReference type="InterPro" id="IPR015947">
    <property type="entry name" value="PUA-like_sf"/>
</dbReference>
<dbReference type="CDD" id="cd02027">
    <property type="entry name" value="APSK"/>
    <property type="match status" value="1"/>
</dbReference>
<dbReference type="EMBL" id="JBHSBN010000018">
    <property type="protein sequence ID" value="MFC4108754.1"/>
    <property type="molecule type" value="Genomic_DNA"/>
</dbReference>
<comment type="caution">
    <text evidence="6">Lacks conserved residue(s) required for the propagation of feature annotation.</text>
</comment>
<keyword evidence="3 6" id="KW-0808">Transferase</keyword>
<dbReference type="NCBIfam" id="TIGR00455">
    <property type="entry name" value="apsK"/>
    <property type="match status" value="1"/>
</dbReference>
<keyword evidence="4 6" id="KW-0547">Nucleotide-binding</keyword>
<dbReference type="InterPro" id="IPR059117">
    <property type="entry name" value="APS_kinase_dom"/>
</dbReference>
<dbReference type="InterPro" id="IPR025980">
    <property type="entry name" value="ATP-Sase_PUA-like_dom"/>
</dbReference>
<comment type="function">
    <text evidence="6">Catalyzes the synthesis of activated sulfate.</text>
</comment>
<comment type="caution">
    <text evidence="10">The sequence shown here is derived from an EMBL/GenBank/DDBJ whole genome shotgun (WGS) entry which is preliminary data.</text>
</comment>
<comment type="similarity">
    <text evidence="6">Belongs to the APS kinase family.</text>
</comment>
<sequence>MSNGWTLPDEVLRDAPAYTPRPYELADLELLVNGAYAPLTGFMGRADVASLGRRGRLADGTPWPAPVTLHVPTAVAEELDPGDPGRRTLVLTDTEGAPMALLEATDVWSVREGLSGVGGPIRRIGDGGHGPFQRLRRMPDEVRGLLPPGRVLGVIADRPLHRPQLAQIAHAARTLAAHLLVLIPISEPAADGLPPEVLVRSVFAARDRMPPATLVAVPLARRGDEIRDALLRARVAAAFGVTHLLSTGEMLSGGGLRVLVPRELAYDNRDGQWRWRDDIPPRNRRLALRAEEIEDLLDRGFPLPEWHTPPAVAKELARARPPRRHRGVVVFFTGLSGSGKSTIARGLADALRESGDRTVTLLDGDVVRRELSAGLGFSRTDRDLNVRRIGWVAAEVARHRGMALCCPIAPYAKARATARQMALAAGAGFLLVHVATPLEVCERRDRKGLYARARAGLLTGMTGVDDPYEEPTDADLVLDTSALTVEEAVQAVLAHLTDTGWVEPRLQPA</sequence>
<evidence type="ECO:0000313" key="10">
    <source>
        <dbReference type="EMBL" id="MFC4108754.1"/>
    </source>
</evidence>
<feature type="domain" description="ATP-sulfurylase PUA-like" evidence="9">
    <location>
        <begin position="21"/>
        <end position="111"/>
    </location>
</feature>
<dbReference type="SUPFAM" id="SSF88697">
    <property type="entry name" value="PUA domain-like"/>
    <property type="match status" value="1"/>
</dbReference>
<feature type="domain" description="Sulphate adenylyltransferase catalytic" evidence="8">
    <location>
        <begin position="139"/>
        <end position="245"/>
    </location>
</feature>
<evidence type="ECO:0000256" key="2">
    <source>
        <dbReference type="ARBA" id="ARBA00012121"/>
    </source>
</evidence>
<dbReference type="SUPFAM" id="SSF52374">
    <property type="entry name" value="Nucleotidylyl transferase"/>
    <property type="match status" value="1"/>
</dbReference>
<evidence type="ECO:0000256" key="4">
    <source>
        <dbReference type="ARBA" id="ARBA00022741"/>
    </source>
</evidence>
<dbReference type="InterPro" id="IPR050512">
    <property type="entry name" value="Sulf_AdTrans/APS_kinase"/>
</dbReference>
<feature type="domain" description="APS kinase" evidence="7">
    <location>
        <begin position="326"/>
        <end position="479"/>
    </location>
</feature>
<dbReference type="InterPro" id="IPR014729">
    <property type="entry name" value="Rossmann-like_a/b/a_fold"/>
</dbReference>
<evidence type="ECO:0000259" key="7">
    <source>
        <dbReference type="Pfam" id="PF01583"/>
    </source>
</evidence>
<name>A0ABV8KRK4_9ACTN</name>
<dbReference type="InterPro" id="IPR024951">
    <property type="entry name" value="Sulfurylase_cat_dom"/>
</dbReference>
<accession>A0ABV8KRK4</accession>
<evidence type="ECO:0000259" key="8">
    <source>
        <dbReference type="Pfam" id="PF01747"/>
    </source>
</evidence>
<evidence type="ECO:0000256" key="6">
    <source>
        <dbReference type="HAMAP-Rule" id="MF_00065"/>
    </source>
</evidence>
<dbReference type="Pfam" id="PF01583">
    <property type="entry name" value="APS_kinase"/>
    <property type="match status" value="1"/>
</dbReference>
<dbReference type="NCBIfam" id="NF003013">
    <property type="entry name" value="PRK03846.1"/>
    <property type="match status" value="1"/>
</dbReference>
<comment type="catalytic activity">
    <reaction evidence="1 6">
        <text>adenosine 5'-phosphosulfate + ATP = 3'-phosphoadenylyl sulfate + ADP + H(+)</text>
        <dbReference type="Rhea" id="RHEA:24152"/>
        <dbReference type="ChEBI" id="CHEBI:15378"/>
        <dbReference type="ChEBI" id="CHEBI:30616"/>
        <dbReference type="ChEBI" id="CHEBI:58243"/>
        <dbReference type="ChEBI" id="CHEBI:58339"/>
        <dbReference type="ChEBI" id="CHEBI:456216"/>
        <dbReference type="EC" id="2.7.1.25"/>
    </reaction>
</comment>
<dbReference type="Pfam" id="PF14306">
    <property type="entry name" value="PUA_2"/>
    <property type="match status" value="1"/>
</dbReference>
<keyword evidence="6 10" id="KW-0418">Kinase</keyword>
<comment type="pathway">
    <text evidence="6">Sulfur metabolism; hydrogen sulfide biosynthesis; sulfite from sulfate: step 2/3.</text>
</comment>
<keyword evidence="11" id="KW-1185">Reference proteome</keyword>
<evidence type="ECO:0000313" key="11">
    <source>
        <dbReference type="Proteomes" id="UP001595868"/>
    </source>
</evidence>
<dbReference type="InterPro" id="IPR002891">
    <property type="entry name" value="APS"/>
</dbReference>
<evidence type="ECO:0000256" key="1">
    <source>
        <dbReference type="ARBA" id="ARBA00001823"/>
    </source>
</evidence>
<dbReference type="SUPFAM" id="SSF52540">
    <property type="entry name" value="P-loop containing nucleoside triphosphate hydrolases"/>
    <property type="match status" value="1"/>
</dbReference>
<dbReference type="EC" id="2.7.1.25" evidence="2 6"/>
<dbReference type="Pfam" id="PF01747">
    <property type="entry name" value="ATP-sulfurylase"/>
    <property type="match status" value="1"/>
</dbReference>
<dbReference type="GO" id="GO:0004020">
    <property type="term" value="F:adenylylsulfate kinase activity"/>
    <property type="evidence" value="ECO:0007669"/>
    <property type="project" value="UniProtKB-EC"/>
</dbReference>
<dbReference type="PANTHER" id="PTHR42700">
    <property type="entry name" value="SULFATE ADENYLYLTRANSFERASE"/>
    <property type="match status" value="1"/>
</dbReference>